<dbReference type="EMBL" id="LR798293">
    <property type="protein sequence ID" value="CAB5220921.1"/>
    <property type="molecule type" value="Genomic_DNA"/>
</dbReference>
<evidence type="ECO:0000313" key="1">
    <source>
        <dbReference type="EMBL" id="CAB5220921.1"/>
    </source>
</evidence>
<evidence type="ECO:0008006" key="2">
    <source>
        <dbReference type="Google" id="ProtNLM"/>
    </source>
</evidence>
<accession>A0A6J7WSH2</accession>
<sequence>MLTREKLENHIHVLEHKHEELERRLDKEFLPEYISNVLKKEKLLLKDEIESHKRHMELL</sequence>
<protein>
    <recommendedName>
        <fullName evidence="2">DUF465 domain-containing protein</fullName>
    </recommendedName>
</protein>
<reference evidence="1" key="1">
    <citation type="submission" date="2020-05" db="EMBL/GenBank/DDBJ databases">
        <authorList>
            <person name="Chiriac C."/>
            <person name="Salcher M."/>
            <person name="Ghai R."/>
            <person name="Kavagutti S V."/>
        </authorList>
    </citation>
    <scope>NUCLEOTIDE SEQUENCE</scope>
</reference>
<name>A0A6J7WSH2_9CAUD</name>
<proteinExistence type="predicted"/>
<gene>
    <name evidence="1" type="ORF">UFOVP240_55</name>
</gene>
<organism evidence="1">
    <name type="scientific">uncultured Caudovirales phage</name>
    <dbReference type="NCBI Taxonomy" id="2100421"/>
    <lineage>
        <taxon>Viruses</taxon>
        <taxon>Duplodnaviria</taxon>
        <taxon>Heunggongvirae</taxon>
        <taxon>Uroviricota</taxon>
        <taxon>Caudoviricetes</taxon>
        <taxon>Peduoviridae</taxon>
        <taxon>Maltschvirus</taxon>
        <taxon>Maltschvirus maltsch</taxon>
    </lineage>
</organism>